<dbReference type="Gene3D" id="3.40.630.30">
    <property type="match status" value="1"/>
</dbReference>
<dbReference type="InterPro" id="IPR000182">
    <property type="entry name" value="GNAT_dom"/>
</dbReference>
<sequence length="240" mass="26772">MSKLFLTHPPTPTPQTTHLSSHEGISCFPLTPLTSPCGRLTLTPLTLADIPTLYSISHPHEHANNKQDPNVHPYYGGFTYGPFATLDDYTHFIQDRFFAKPDVVGFVIHTTYEPDGVTLTPSPTRTCASESDAGGRVIGLIALLSTVPAHLRTELGHVWYDTRYRGTFVGKAAPATVLHWAFEELGFWRVEWKCMPSNVASRRAAVKLGFVYEGTFRKFMVGRAPDRRAVDMDYLAMTDD</sequence>
<keyword evidence="3" id="KW-0808">Transferase</keyword>
<dbReference type="GO" id="GO:0008999">
    <property type="term" value="F:protein-N-terminal-alanine acetyltransferase activity"/>
    <property type="evidence" value="ECO:0007669"/>
    <property type="project" value="TreeGrafter"/>
</dbReference>
<accession>A0A1Y2HCK5</accession>
<evidence type="ECO:0000313" key="4">
    <source>
        <dbReference type="Proteomes" id="UP000193411"/>
    </source>
</evidence>
<feature type="non-terminal residue" evidence="3">
    <location>
        <position position="240"/>
    </location>
</feature>
<dbReference type="InterPro" id="IPR051908">
    <property type="entry name" value="Ribosomal_N-acetyltransferase"/>
</dbReference>
<reference evidence="3 4" key="1">
    <citation type="submission" date="2016-07" db="EMBL/GenBank/DDBJ databases">
        <title>Pervasive Adenine N6-methylation of Active Genes in Fungi.</title>
        <authorList>
            <consortium name="DOE Joint Genome Institute"/>
            <person name="Mondo S.J."/>
            <person name="Dannebaum R.O."/>
            <person name="Kuo R.C."/>
            <person name="Labutti K."/>
            <person name="Haridas S."/>
            <person name="Kuo A."/>
            <person name="Salamov A."/>
            <person name="Ahrendt S.R."/>
            <person name="Lipzen A."/>
            <person name="Sullivan W."/>
            <person name="Andreopoulos W.B."/>
            <person name="Clum A."/>
            <person name="Lindquist E."/>
            <person name="Daum C."/>
            <person name="Ramamoorthy G.K."/>
            <person name="Gryganskyi A."/>
            <person name="Culley D."/>
            <person name="Magnuson J.K."/>
            <person name="James T.Y."/>
            <person name="O'Malley M.A."/>
            <person name="Stajich J.E."/>
            <person name="Spatafora J.W."/>
            <person name="Visel A."/>
            <person name="Grigoriev I.V."/>
        </authorList>
    </citation>
    <scope>NUCLEOTIDE SEQUENCE [LARGE SCALE GENOMIC DNA]</scope>
    <source>
        <strain evidence="3 4">PL171</strain>
    </source>
</reference>
<dbReference type="InterPro" id="IPR016181">
    <property type="entry name" value="Acyl_CoA_acyltransferase"/>
</dbReference>
<dbReference type="AlphaFoldDB" id="A0A1Y2HCK5"/>
<organism evidence="3 4">
    <name type="scientific">Catenaria anguillulae PL171</name>
    <dbReference type="NCBI Taxonomy" id="765915"/>
    <lineage>
        <taxon>Eukaryota</taxon>
        <taxon>Fungi</taxon>
        <taxon>Fungi incertae sedis</taxon>
        <taxon>Blastocladiomycota</taxon>
        <taxon>Blastocladiomycetes</taxon>
        <taxon>Blastocladiales</taxon>
        <taxon>Catenariaceae</taxon>
        <taxon>Catenaria</taxon>
    </lineage>
</organism>
<evidence type="ECO:0000256" key="1">
    <source>
        <dbReference type="SAM" id="MobiDB-lite"/>
    </source>
</evidence>
<comment type="caution">
    <text evidence="3">The sequence shown here is derived from an EMBL/GenBank/DDBJ whole genome shotgun (WGS) entry which is preliminary data.</text>
</comment>
<dbReference type="Proteomes" id="UP000193411">
    <property type="component" value="Unassembled WGS sequence"/>
</dbReference>
<protein>
    <submittedName>
        <fullName evidence="3">Acyl-CoA N-acyltransferase</fullName>
    </submittedName>
</protein>
<dbReference type="GO" id="GO:1990189">
    <property type="term" value="F:protein N-terminal-serine acetyltransferase activity"/>
    <property type="evidence" value="ECO:0007669"/>
    <property type="project" value="TreeGrafter"/>
</dbReference>
<dbReference type="PROSITE" id="PS51186">
    <property type="entry name" value="GNAT"/>
    <property type="match status" value="1"/>
</dbReference>
<feature type="domain" description="N-acetyltransferase" evidence="2">
    <location>
        <begin position="78"/>
        <end position="237"/>
    </location>
</feature>
<dbReference type="Pfam" id="PF13302">
    <property type="entry name" value="Acetyltransf_3"/>
    <property type="match status" value="1"/>
</dbReference>
<feature type="region of interest" description="Disordered" evidence="1">
    <location>
        <begin position="1"/>
        <end position="21"/>
    </location>
</feature>
<keyword evidence="3" id="KW-0012">Acyltransferase</keyword>
<dbReference type="PANTHER" id="PTHR43441">
    <property type="entry name" value="RIBOSOMAL-PROTEIN-SERINE ACETYLTRANSFERASE"/>
    <property type="match status" value="1"/>
</dbReference>
<proteinExistence type="predicted"/>
<dbReference type="SUPFAM" id="SSF55729">
    <property type="entry name" value="Acyl-CoA N-acyltransferases (Nat)"/>
    <property type="match status" value="1"/>
</dbReference>
<dbReference type="PANTHER" id="PTHR43441:SF5">
    <property type="entry name" value="FAMILY ACETYLTRANSFERASE, PUTATIVE-RELATED"/>
    <property type="match status" value="1"/>
</dbReference>
<gene>
    <name evidence="3" type="ORF">BCR44DRAFT_43936</name>
</gene>
<dbReference type="OrthoDB" id="41238at2759"/>
<evidence type="ECO:0000259" key="2">
    <source>
        <dbReference type="PROSITE" id="PS51186"/>
    </source>
</evidence>
<evidence type="ECO:0000313" key="3">
    <source>
        <dbReference type="EMBL" id="ORZ31423.1"/>
    </source>
</evidence>
<keyword evidence="4" id="KW-1185">Reference proteome</keyword>
<dbReference type="EMBL" id="MCFL01000060">
    <property type="protein sequence ID" value="ORZ31423.1"/>
    <property type="molecule type" value="Genomic_DNA"/>
</dbReference>
<name>A0A1Y2HCK5_9FUNG</name>